<comment type="caution">
    <text evidence="1">The sequence shown here is derived from an EMBL/GenBank/DDBJ whole genome shotgun (WGS) entry which is preliminary data.</text>
</comment>
<evidence type="ECO:0000313" key="2">
    <source>
        <dbReference type="Proteomes" id="UP001162156"/>
    </source>
</evidence>
<dbReference type="EMBL" id="JANEYF010005505">
    <property type="protein sequence ID" value="KAJ8927939.1"/>
    <property type="molecule type" value="Genomic_DNA"/>
</dbReference>
<gene>
    <name evidence="1" type="ORF">NQ314_019570</name>
</gene>
<sequence length="130" mass="14507">MSNGTKDGHQFFRCIGDGTVQEFAVEGVTFRYSKFASVGSCPVTLIALTAKSAGEYRCEVTLDSPRFDVEFKTTRLDLLTPLRRTQENPDMDAKASLGGLANNWWFQRISYESYPGNFTALQGDGPRHSR</sequence>
<reference evidence="1" key="1">
    <citation type="journal article" date="2023" name="Insect Mol. Biol.">
        <title>Genome sequencing provides insights into the evolution of gene families encoding plant cell wall-degrading enzymes in longhorned beetles.</title>
        <authorList>
            <person name="Shin N.R."/>
            <person name="Okamura Y."/>
            <person name="Kirsch R."/>
            <person name="Pauchet Y."/>
        </authorList>
    </citation>
    <scope>NUCLEOTIDE SEQUENCE</scope>
    <source>
        <strain evidence="1">RBIC_L_NR</strain>
    </source>
</reference>
<dbReference type="Proteomes" id="UP001162156">
    <property type="component" value="Unassembled WGS sequence"/>
</dbReference>
<keyword evidence="2" id="KW-1185">Reference proteome</keyword>
<accession>A0AAV8WMJ8</accession>
<proteinExistence type="predicted"/>
<evidence type="ECO:0000313" key="1">
    <source>
        <dbReference type="EMBL" id="KAJ8927939.1"/>
    </source>
</evidence>
<dbReference type="AlphaFoldDB" id="A0AAV8WMJ8"/>
<name>A0AAV8WMJ8_9CUCU</name>
<organism evidence="1 2">
    <name type="scientific">Rhamnusium bicolor</name>
    <dbReference type="NCBI Taxonomy" id="1586634"/>
    <lineage>
        <taxon>Eukaryota</taxon>
        <taxon>Metazoa</taxon>
        <taxon>Ecdysozoa</taxon>
        <taxon>Arthropoda</taxon>
        <taxon>Hexapoda</taxon>
        <taxon>Insecta</taxon>
        <taxon>Pterygota</taxon>
        <taxon>Neoptera</taxon>
        <taxon>Endopterygota</taxon>
        <taxon>Coleoptera</taxon>
        <taxon>Polyphaga</taxon>
        <taxon>Cucujiformia</taxon>
        <taxon>Chrysomeloidea</taxon>
        <taxon>Cerambycidae</taxon>
        <taxon>Lepturinae</taxon>
        <taxon>Rhagiini</taxon>
        <taxon>Rhamnusium</taxon>
    </lineage>
</organism>
<protein>
    <submittedName>
        <fullName evidence="1">Uncharacterized protein</fullName>
    </submittedName>
</protein>